<dbReference type="RefSeq" id="XP_018265861.1">
    <property type="nucleotide sequence ID" value="XM_018405580.1"/>
</dbReference>
<organism evidence="2">
    <name type="scientific">Kwoniella dejecticola CBS 10117</name>
    <dbReference type="NCBI Taxonomy" id="1296121"/>
    <lineage>
        <taxon>Eukaryota</taxon>
        <taxon>Fungi</taxon>
        <taxon>Dikarya</taxon>
        <taxon>Basidiomycota</taxon>
        <taxon>Agaricomycotina</taxon>
        <taxon>Tremellomycetes</taxon>
        <taxon>Tremellales</taxon>
        <taxon>Cryptococcaceae</taxon>
        <taxon>Kwoniella</taxon>
    </lineage>
</organism>
<dbReference type="EMBL" id="KI894028">
    <property type="protein sequence ID" value="OBR88019.1"/>
    <property type="molecule type" value="Genomic_DNA"/>
</dbReference>
<name>A0A1A6AD91_9TREE</name>
<dbReference type="GeneID" id="28965935"/>
<feature type="compositionally biased region" description="Polar residues" evidence="1">
    <location>
        <begin position="110"/>
        <end position="122"/>
    </location>
</feature>
<keyword evidence="4" id="KW-1185">Reference proteome</keyword>
<gene>
    <name evidence="2" type="ORF">I303_02236</name>
    <name evidence="3" type="ORF">I303_101628</name>
</gene>
<dbReference type="EMBL" id="CP144531">
    <property type="protein sequence ID" value="WWC59081.1"/>
    <property type="molecule type" value="Genomic_DNA"/>
</dbReference>
<feature type="compositionally biased region" description="Basic and acidic residues" evidence="1">
    <location>
        <begin position="478"/>
        <end position="497"/>
    </location>
</feature>
<reference evidence="2" key="1">
    <citation type="submission" date="2013-07" db="EMBL/GenBank/DDBJ databases">
        <title>The Genome Sequence of Cryptococcus dejecticola CBS10117.</title>
        <authorList>
            <consortium name="The Broad Institute Genome Sequencing Platform"/>
            <person name="Cuomo C."/>
            <person name="Litvintseva A."/>
            <person name="Chen Y."/>
            <person name="Heitman J."/>
            <person name="Sun S."/>
            <person name="Springer D."/>
            <person name="Dromer F."/>
            <person name="Young S.K."/>
            <person name="Zeng Q."/>
            <person name="Gargeya S."/>
            <person name="Fitzgerald M."/>
            <person name="Abouelleil A."/>
            <person name="Alvarado L."/>
            <person name="Berlin A.M."/>
            <person name="Chapman S.B."/>
            <person name="Dewar J."/>
            <person name="Goldberg J."/>
            <person name="Griggs A."/>
            <person name="Gujja S."/>
            <person name="Hansen M."/>
            <person name="Howarth C."/>
            <person name="Imamovic A."/>
            <person name="Larimer J."/>
            <person name="McCowan C."/>
            <person name="Murphy C."/>
            <person name="Pearson M."/>
            <person name="Priest M."/>
            <person name="Roberts A."/>
            <person name="Saif S."/>
            <person name="Shea T."/>
            <person name="Sykes S."/>
            <person name="Wortman J."/>
            <person name="Nusbaum C."/>
            <person name="Birren B."/>
        </authorList>
    </citation>
    <scope>NUCLEOTIDE SEQUENCE [LARGE SCALE GENOMIC DNA]</scope>
    <source>
        <strain evidence="2">CBS 10117</strain>
    </source>
</reference>
<evidence type="ECO:0000256" key="1">
    <source>
        <dbReference type="SAM" id="MobiDB-lite"/>
    </source>
</evidence>
<feature type="compositionally biased region" description="Polar residues" evidence="1">
    <location>
        <begin position="438"/>
        <end position="450"/>
    </location>
</feature>
<feature type="compositionally biased region" description="Low complexity" evidence="1">
    <location>
        <begin position="44"/>
        <end position="61"/>
    </location>
</feature>
<evidence type="ECO:0000313" key="3">
    <source>
        <dbReference type="EMBL" id="WWC59081.1"/>
    </source>
</evidence>
<dbReference type="KEGG" id="kdj:28965935"/>
<feature type="compositionally biased region" description="Polar residues" evidence="1">
    <location>
        <begin position="1"/>
        <end position="17"/>
    </location>
</feature>
<reference evidence="3" key="2">
    <citation type="submission" date="2013-07" db="EMBL/GenBank/DDBJ databases">
        <authorList>
            <consortium name="The Broad Institute Genome Sequencing Platform"/>
            <person name="Cuomo C."/>
            <person name="Litvintseva A."/>
            <person name="Chen Y."/>
            <person name="Heitman J."/>
            <person name="Sun S."/>
            <person name="Springer D."/>
            <person name="Dromer F."/>
            <person name="Young S.K."/>
            <person name="Zeng Q."/>
            <person name="Gargeya S."/>
            <person name="Fitzgerald M."/>
            <person name="Abouelleil A."/>
            <person name="Alvarado L."/>
            <person name="Berlin A.M."/>
            <person name="Chapman S.B."/>
            <person name="Dewar J."/>
            <person name="Goldberg J."/>
            <person name="Griggs A."/>
            <person name="Gujja S."/>
            <person name="Hansen M."/>
            <person name="Howarth C."/>
            <person name="Imamovic A."/>
            <person name="Larimer J."/>
            <person name="McCowan C."/>
            <person name="Murphy C."/>
            <person name="Pearson M."/>
            <person name="Priest M."/>
            <person name="Roberts A."/>
            <person name="Saif S."/>
            <person name="Shea T."/>
            <person name="Sykes S."/>
            <person name="Wortman J."/>
            <person name="Nusbaum C."/>
            <person name="Birren B."/>
        </authorList>
    </citation>
    <scope>NUCLEOTIDE SEQUENCE</scope>
    <source>
        <strain evidence="3">CBS 10117</strain>
    </source>
</reference>
<feature type="compositionally biased region" description="Low complexity" evidence="1">
    <location>
        <begin position="78"/>
        <end position="95"/>
    </location>
</feature>
<dbReference type="VEuPathDB" id="FungiDB:I303_02236"/>
<protein>
    <submittedName>
        <fullName evidence="2">Uncharacterized protein</fullName>
    </submittedName>
</protein>
<feature type="compositionally biased region" description="Low complexity" evidence="1">
    <location>
        <begin position="18"/>
        <end position="32"/>
    </location>
</feature>
<feature type="region of interest" description="Disordered" evidence="1">
    <location>
        <begin position="432"/>
        <end position="530"/>
    </location>
</feature>
<dbReference type="Proteomes" id="UP000078595">
    <property type="component" value="Chromosome 2"/>
</dbReference>
<sequence>MSSLACSPSTSSIRSYQPTSPLSRPGSPLSGSYIKSRSTPPFPSYSRTTKSKSISSIPPQSIHRLIDTNYPICQAGPSHSGSSTLTRSSSFQPSHSHSRRSTARPRILQDENTIPASNSNTLSRSSSVRSVRSRRRPSISGTISPSRLPSTDCVSYFPPFEDMGSTSQHPNNEDVICPKHQYITSSEGLPVDTGKIHHVKGRSLGSIAGIMSASLSWGLSSLSCPSPPIHSETEKKDDHFVKALTETISNAQNGKRRVLEPFTLASTETTANPIVSQTDASSGLAGREKMHKRRMKSEFEVDMVLSRSHSLGGRSARASQRGRKGENKIIGEEDVVENVLMVDAQAPSRGQSTRRPRPNLRLPIPALGSWRFPLGPSSPVTCLSPDIPLEAFSTAIDNPCLLTPSRTAFSHQEQQGRLSTMAMSNQEEIDLVDCGLSPSPTSPSSFEYSPSTPPKSDPADLTPDEVSIKRLSPSSCWADHRSDSDSPLREEELDLRRIGSRTSEMSCETVKQDWRDITPKPSKIVRSGEA</sequence>
<dbReference type="AlphaFoldDB" id="A0A1A6AD91"/>
<accession>A0A1A6AD91</accession>
<evidence type="ECO:0000313" key="4">
    <source>
        <dbReference type="Proteomes" id="UP000078595"/>
    </source>
</evidence>
<feature type="region of interest" description="Disordered" evidence="1">
    <location>
        <begin position="1"/>
        <end position="147"/>
    </location>
</feature>
<evidence type="ECO:0000313" key="2">
    <source>
        <dbReference type="EMBL" id="OBR88019.1"/>
    </source>
</evidence>
<reference evidence="3" key="3">
    <citation type="submission" date="2024-02" db="EMBL/GenBank/DDBJ databases">
        <title>Comparative genomics of Cryptococcus and Kwoniella reveals pathogenesis evolution and contrasting modes of karyotype evolution via chromosome fusion or intercentromeric recombination.</title>
        <authorList>
            <person name="Coelho M.A."/>
            <person name="David-Palma M."/>
            <person name="Shea T."/>
            <person name="Bowers K."/>
            <person name="McGinley-Smith S."/>
            <person name="Mohammad A.W."/>
            <person name="Gnirke A."/>
            <person name="Yurkov A.M."/>
            <person name="Nowrousian M."/>
            <person name="Sun S."/>
            <person name="Cuomo C.A."/>
            <person name="Heitman J."/>
        </authorList>
    </citation>
    <scope>NUCLEOTIDE SEQUENCE</scope>
    <source>
        <strain evidence="3">CBS 10117</strain>
    </source>
</reference>
<proteinExistence type="predicted"/>
<dbReference type="OrthoDB" id="2596916at2759"/>